<dbReference type="PANTHER" id="PTHR42756:SF1">
    <property type="entry name" value="TRANSCRIPTIONAL REPRESSOR OF EMRAB OPERON"/>
    <property type="match status" value="1"/>
</dbReference>
<keyword evidence="1" id="KW-0805">Transcription regulation</keyword>
<keyword evidence="3" id="KW-0804">Transcription</keyword>
<dbReference type="EMBL" id="CZPZ01000023">
    <property type="protein sequence ID" value="CUS37257.1"/>
    <property type="molecule type" value="Genomic_DNA"/>
</dbReference>
<dbReference type="OrthoDB" id="9783504at2"/>
<evidence type="ECO:0000256" key="1">
    <source>
        <dbReference type="ARBA" id="ARBA00023015"/>
    </source>
</evidence>
<accession>A0A0S4LK15</accession>
<keyword evidence="7" id="KW-1185">Reference proteome</keyword>
<feature type="domain" description="HTH marR-type" evidence="5">
    <location>
        <begin position="13"/>
        <end position="146"/>
    </location>
</feature>
<evidence type="ECO:0000313" key="7">
    <source>
        <dbReference type="Proteomes" id="UP000198736"/>
    </source>
</evidence>
<evidence type="ECO:0000256" key="2">
    <source>
        <dbReference type="ARBA" id="ARBA00023125"/>
    </source>
</evidence>
<evidence type="ECO:0000259" key="5">
    <source>
        <dbReference type="PROSITE" id="PS50995"/>
    </source>
</evidence>
<dbReference type="Proteomes" id="UP000198736">
    <property type="component" value="Unassembled WGS sequence"/>
</dbReference>
<reference evidence="7" key="1">
    <citation type="submission" date="2015-10" db="EMBL/GenBank/DDBJ databases">
        <authorList>
            <person name="Luecker S."/>
            <person name="Luecker S."/>
        </authorList>
    </citation>
    <scope>NUCLEOTIDE SEQUENCE [LARGE SCALE GENOMIC DNA]</scope>
</reference>
<dbReference type="InterPro" id="IPR000835">
    <property type="entry name" value="HTH_MarR-typ"/>
</dbReference>
<feature type="region of interest" description="Disordered" evidence="4">
    <location>
        <begin position="207"/>
        <end position="226"/>
    </location>
</feature>
<organism evidence="6 7">
    <name type="scientific">Candidatus Nitrospira nitrificans</name>
    <dbReference type="NCBI Taxonomy" id="1742973"/>
    <lineage>
        <taxon>Bacteria</taxon>
        <taxon>Pseudomonadati</taxon>
        <taxon>Nitrospirota</taxon>
        <taxon>Nitrospiria</taxon>
        <taxon>Nitrospirales</taxon>
        <taxon>Nitrospiraceae</taxon>
        <taxon>Nitrospira</taxon>
    </lineage>
</organism>
<dbReference type="GO" id="GO:0003677">
    <property type="term" value="F:DNA binding"/>
    <property type="evidence" value="ECO:0007669"/>
    <property type="project" value="UniProtKB-KW"/>
</dbReference>
<dbReference type="Pfam" id="PF01047">
    <property type="entry name" value="MarR"/>
    <property type="match status" value="1"/>
</dbReference>
<evidence type="ECO:0000313" key="6">
    <source>
        <dbReference type="EMBL" id="CUS37257.1"/>
    </source>
</evidence>
<sequence>MTALMKIDQESLPDRLVTGLSKIGLAMKSRAWRRKGRQGIGPLQIQVLTFLRSRPNHSATVSTIARELSVKLPTASEVIRTLEGKRLVRRRRREIDNRVVTVHLTSLGAKAGHVENRWPEILASATENLSVQEQVALLGSLVKLIRALQLQGEIPIARMCVSCEHFRPHAYAGSDQPHHCDFYNVAFGDRAFRLDCPEYVEALAEDPSKKTDSRTAETMAQGLAAG</sequence>
<protein>
    <submittedName>
        <fullName evidence="6">Transcriptional regulator</fullName>
    </submittedName>
</protein>
<dbReference type="Gene3D" id="1.10.10.10">
    <property type="entry name" value="Winged helix-like DNA-binding domain superfamily/Winged helix DNA-binding domain"/>
    <property type="match status" value="1"/>
</dbReference>
<dbReference type="GO" id="GO:0003700">
    <property type="term" value="F:DNA-binding transcription factor activity"/>
    <property type="evidence" value="ECO:0007669"/>
    <property type="project" value="InterPro"/>
</dbReference>
<dbReference type="SMART" id="SM00347">
    <property type="entry name" value="HTH_MARR"/>
    <property type="match status" value="1"/>
</dbReference>
<dbReference type="AlphaFoldDB" id="A0A0S4LK15"/>
<proteinExistence type="predicted"/>
<name>A0A0S4LK15_9BACT</name>
<dbReference type="RefSeq" id="WP_090898938.1">
    <property type="nucleotide sequence ID" value="NZ_CZPZ01000023.1"/>
</dbReference>
<dbReference type="SUPFAM" id="SSF46785">
    <property type="entry name" value="Winged helix' DNA-binding domain"/>
    <property type="match status" value="1"/>
</dbReference>
<dbReference type="InterPro" id="IPR036388">
    <property type="entry name" value="WH-like_DNA-bd_sf"/>
</dbReference>
<dbReference type="PROSITE" id="PS50995">
    <property type="entry name" value="HTH_MARR_2"/>
    <property type="match status" value="1"/>
</dbReference>
<evidence type="ECO:0000256" key="4">
    <source>
        <dbReference type="SAM" id="MobiDB-lite"/>
    </source>
</evidence>
<dbReference type="STRING" id="1742973.COMA2_30151"/>
<dbReference type="PANTHER" id="PTHR42756">
    <property type="entry name" value="TRANSCRIPTIONAL REGULATOR, MARR"/>
    <property type="match status" value="1"/>
</dbReference>
<dbReference type="InterPro" id="IPR036390">
    <property type="entry name" value="WH_DNA-bd_sf"/>
</dbReference>
<keyword evidence="2" id="KW-0238">DNA-binding</keyword>
<evidence type="ECO:0000256" key="3">
    <source>
        <dbReference type="ARBA" id="ARBA00023163"/>
    </source>
</evidence>
<gene>
    <name evidence="6" type="ORF">COMA2_30151</name>
</gene>